<dbReference type="SUPFAM" id="SSF51215">
    <property type="entry name" value="Regulatory protein AraC"/>
    <property type="match status" value="1"/>
</dbReference>
<dbReference type="InterPro" id="IPR035418">
    <property type="entry name" value="AraC-bd_2"/>
</dbReference>
<proteinExistence type="predicted"/>
<dbReference type="EMBL" id="JAKZBV010000001">
    <property type="protein sequence ID" value="MCH6469810.1"/>
    <property type="molecule type" value="Genomic_DNA"/>
</dbReference>
<dbReference type="InterPro" id="IPR009057">
    <property type="entry name" value="Homeodomain-like_sf"/>
</dbReference>
<protein>
    <submittedName>
        <fullName evidence="5">Helix-turn-helix domain-containing protein</fullName>
    </submittedName>
</protein>
<dbReference type="RefSeq" id="WP_241053264.1">
    <property type="nucleotide sequence ID" value="NZ_JAKZBV010000001.1"/>
</dbReference>
<dbReference type="PANTHER" id="PTHR46796">
    <property type="entry name" value="HTH-TYPE TRANSCRIPTIONAL ACTIVATOR RHAS-RELATED"/>
    <property type="match status" value="1"/>
</dbReference>
<evidence type="ECO:0000259" key="4">
    <source>
        <dbReference type="PROSITE" id="PS01124"/>
    </source>
</evidence>
<dbReference type="InterPro" id="IPR050204">
    <property type="entry name" value="AraC_XylS_family_regulators"/>
</dbReference>
<evidence type="ECO:0000256" key="1">
    <source>
        <dbReference type="ARBA" id="ARBA00023015"/>
    </source>
</evidence>
<reference evidence="5 6" key="1">
    <citation type="submission" date="2022-03" db="EMBL/GenBank/DDBJ databases">
        <title>Sinomonas sp. isolated from a soil.</title>
        <authorList>
            <person name="Han J."/>
            <person name="Kim D.-U."/>
        </authorList>
    </citation>
    <scope>NUCLEOTIDE SEQUENCE [LARGE SCALE GENOMIC DNA]</scope>
    <source>
        <strain evidence="5 6">5-5</strain>
    </source>
</reference>
<evidence type="ECO:0000313" key="6">
    <source>
        <dbReference type="Proteomes" id="UP001202922"/>
    </source>
</evidence>
<dbReference type="SUPFAM" id="SSF46689">
    <property type="entry name" value="Homeodomain-like"/>
    <property type="match status" value="1"/>
</dbReference>
<dbReference type="InterPro" id="IPR037923">
    <property type="entry name" value="HTH-like"/>
</dbReference>
<dbReference type="PRINTS" id="PR00032">
    <property type="entry name" value="HTHARAC"/>
</dbReference>
<dbReference type="PANTHER" id="PTHR46796:SF6">
    <property type="entry name" value="ARAC SUBFAMILY"/>
    <property type="match status" value="1"/>
</dbReference>
<dbReference type="InterPro" id="IPR018060">
    <property type="entry name" value="HTH_AraC"/>
</dbReference>
<gene>
    <name evidence="5" type="ORF">L0M17_07385</name>
</gene>
<accession>A0ABS9U0G3</accession>
<sequence length="322" mass="35154">MTPLTPAMTPALDLAVAHDVDTWRRATSESFVPLKVTVDRPAGFRGTIRGKRLLPDDLAMIEVDASGHAVHRTEELVASSNLKYFKLGIQLAGTGLLLQDGREAVLQPGDLAVYSTDRPYTLAFDGDFRSLVLMFPHSALDLPAEAMAQVTATAISGSSGLGQLVSPFLIRLAENLDAIAGPNGARLVHNALDLVTTLFNSELDARVSASRDPHQILLARVHDFIESHLGDPELSPGSIAAAHYISTRHLHDLFRELGTTVAASIRERRLERCRRDLRDPVLADRPVTVIAARWGFLDSAHFSRIFRAAFGESPTGYRARRV</sequence>
<dbReference type="PROSITE" id="PS01124">
    <property type="entry name" value="HTH_ARAC_FAMILY_2"/>
    <property type="match status" value="1"/>
</dbReference>
<evidence type="ECO:0000256" key="2">
    <source>
        <dbReference type="ARBA" id="ARBA00023125"/>
    </source>
</evidence>
<name>A0ABS9U0G3_9MICC</name>
<dbReference type="InterPro" id="IPR020449">
    <property type="entry name" value="Tscrpt_reg_AraC-type_HTH"/>
</dbReference>
<dbReference type="Gene3D" id="1.10.10.60">
    <property type="entry name" value="Homeodomain-like"/>
    <property type="match status" value="1"/>
</dbReference>
<dbReference type="Proteomes" id="UP001202922">
    <property type="component" value="Unassembled WGS sequence"/>
</dbReference>
<keyword evidence="3" id="KW-0804">Transcription</keyword>
<evidence type="ECO:0000256" key="3">
    <source>
        <dbReference type="ARBA" id="ARBA00023163"/>
    </source>
</evidence>
<evidence type="ECO:0000313" key="5">
    <source>
        <dbReference type="EMBL" id="MCH6469810.1"/>
    </source>
</evidence>
<keyword evidence="1" id="KW-0805">Transcription regulation</keyword>
<dbReference type="Pfam" id="PF14525">
    <property type="entry name" value="AraC_binding_2"/>
    <property type="match status" value="1"/>
</dbReference>
<feature type="domain" description="HTH araC/xylS-type" evidence="4">
    <location>
        <begin position="219"/>
        <end position="320"/>
    </location>
</feature>
<dbReference type="Pfam" id="PF12833">
    <property type="entry name" value="HTH_18"/>
    <property type="match status" value="1"/>
</dbReference>
<comment type="caution">
    <text evidence="5">The sequence shown here is derived from an EMBL/GenBank/DDBJ whole genome shotgun (WGS) entry which is preliminary data.</text>
</comment>
<organism evidence="5 6">
    <name type="scientific">Sinomonas terrae</name>
    <dbReference type="NCBI Taxonomy" id="2908838"/>
    <lineage>
        <taxon>Bacteria</taxon>
        <taxon>Bacillati</taxon>
        <taxon>Actinomycetota</taxon>
        <taxon>Actinomycetes</taxon>
        <taxon>Micrococcales</taxon>
        <taxon>Micrococcaceae</taxon>
        <taxon>Sinomonas</taxon>
    </lineage>
</organism>
<keyword evidence="2" id="KW-0238">DNA-binding</keyword>
<dbReference type="SMART" id="SM00342">
    <property type="entry name" value="HTH_ARAC"/>
    <property type="match status" value="1"/>
</dbReference>
<keyword evidence="6" id="KW-1185">Reference proteome</keyword>